<evidence type="ECO:0000256" key="1">
    <source>
        <dbReference type="SAM" id="SignalP"/>
    </source>
</evidence>
<evidence type="ECO:0008006" key="4">
    <source>
        <dbReference type="Google" id="ProtNLM"/>
    </source>
</evidence>
<evidence type="ECO:0000313" key="2">
    <source>
        <dbReference type="EMBL" id="SKA57070.1"/>
    </source>
</evidence>
<feature type="signal peptide" evidence="1">
    <location>
        <begin position="1"/>
        <end position="22"/>
    </location>
</feature>
<dbReference type="AlphaFoldDB" id="A0A1T4UWL3"/>
<name>A0A1T4UWL3_9GAMM</name>
<proteinExistence type="predicted"/>
<reference evidence="2 3" key="1">
    <citation type="submission" date="2017-02" db="EMBL/GenBank/DDBJ databases">
        <authorList>
            <person name="Peterson S.W."/>
        </authorList>
    </citation>
    <scope>NUCLEOTIDE SEQUENCE [LARGE SCALE GENOMIC DNA]</scope>
    <source>
        <strain evidence="2 3">CECT 9189</strain>
    </source>
</reference>
<gene>
    <name evidence="2" type="ORF">CZ814_03827</name>
</gene>
<dbReference type="PROSITE" id="PS51257">
    <property type="entry name" value="PROKAR_LIPOPROTEIN"/>
    <property type="match status" value="1"/>
</dbReference>
<accession>A0A1T4UWL3</accession>
<protein>
    <recommendedName>
        <fullName evidence="4">Lipoprotein</fullName>
    </recommendedName>
</protein>
<organism evidence="2 3">
    <name type="scientific">Photobacterium toruni</name>
    <dbReference type="NCBI Taxonomy" id="1935446"/>
    <lineage>
        <taxon>Bacteria</taxon>
        <taxon>Pseudomonadati</taxon>
        <taxon>Pseudomonadota</taxon>
        <taxon>Gammaproteobacteria</taxon>
        <taxon>Vibrionales</taxon>
        <taxon>Vibrionaceae</taxon>
        <taxon>Photobacterium</taxon>
    </lineage>
</organism>
<feature type="chain" id="PRO_5012594590" description="Lipoprotein" evidence="1">
    <location>
        <begin position="23"/>
        <end position="172"/>
    </location>
</feature>
<dbReference type="EMBL" id="FUWP01000038">
    <property type="protein sequence ID" value="SKA57070.1"/>
    <property type="molecule type" value="Genomic_DNA"/>
</dbReference>
<dbReference type="Proteomes" id="UP000191116">
    <property type="component" value="Unassembled WGS sequence"/>
</dbReference>
<evidence type="ECO:0000313" key="3">
    <source>
        <dbReference type="Proteomes" id="UP000191116"/>
    </source>
</evidence>
<sequence>MNNKLKNFAVTILATVVLSGCADNTTFDGLPVDLQSGNFARVEIAGNINKWGSYIVYAVNGEKSPLFASLSPTYALPANQPLDFLVLCKWYGGGASEIVNKSRFKQTLSPNKCYVPSGLPSTWNGESIIAITNPFSGERHYEKFWSGIGETSRFCNEVKLVEVDCATHAKFK</sequence>
<keyword evidence="1" id="KW-0732">Signal</keyword>
<dbReference type="RefSeq" id="WP_080176483.1">
    <property type="nucleotide sequence ID" value="NZ_AP024856.1"/>
</dbReference>